<dbReference type="InterPro" id="IPR021659">
    <property type="entry name" value="NdhS"/>
</dbReference>
<feature type="region of interest" description="Disordered" evidence="1">
    <location>
        <begin position="116"/>
        <end position="135"/>
    </location>
</feature>
<dbReference type="Proteomes" id="UP001632038">
    <property type="component" value="Unassembled WGS sequence"/>
</dbReference>
<evidence type="ECO:0000256" key="1">
    <source>
        <dbReference type="SAM" id="MobiDB-lite"/>
    </source>
</evidence>
<evidence type="ECO:0000313" key="2">
    <source>
        <dbReference type="EMBL" id="KAL3645739.1"/>
    </source>
</evidence>
<organism evidence="2 3">
    <name type="scientific">Castilleja foliolosa</name>
    <dbReference type="NCBI Taxonomy" id="1961234"/>
    <lineage>
        <taxon>Eukaryota</taxon>
        <taxon>Viridiplantae</taxon>
        <taxon>Streptophyta</taxon>
        <taxon>Embryophyta</taxon>
        <taxon>Tracheophyta</taxon>
        <taxon>Spermatophyta</taxon>
        <taxon>Magnoliopsida</taxon>
        <taxon>eudicotyledons</taxon>
        <taxon>Gunneridae</taxon>
        <taxon>Pentapetalae</taxon>
        <taxon>asterids</taxon>
        <taxon>lamiids</taxon>
        <taxon>Lamiales</taxon>
        <taxon>Orobanchaceae</taxon>
        <taxon>Pedicularideae</taxon>
        <taxon>Castillejinae</taxon>
        <taxon>Castilleja</taxon>
    </lineage>
</organism>
<dbReference type="AlphaFoldDB" id="A0ABD3DXS3"/>
<reference evidence="3" key="1">
    <citation type="journal article" date="2024" name="IScience">
        <title>Strigolactones Initiate the Formation of Haustorium-like Structures in Castilleja.</title>
        <authorList>
            <person name="Buerger M."/>
            <person name="Peterson D."/>
            <person name="Chory J."/>
        </authorList>
    </citation>
    <scope>NUCLEOTIDE SEQUENCE [LARGE SCALE GENOMIC DNA]</scope>
</reference>
<name>A0ABD3DXS3_9LAMI</name>
<sequence length="135" mass="14994">MALSFHPQTLKGPLLHKHHFLGTTNLSRKSNFTFPKIPQFKNVFTAKFNLYEMMGGRGLCYGEEGLQQELKKPVSNTVEEEAAPTISSASEENSDDLNILKKDAFEKELLGLTGGFPGGEMGLQKFIQQNPPPKI</sequence>
<evidence type="ECO:0000313" key="3">
    <source>
        <dbReference type="Proteomes" id="UP001632038"/>
    </source>
</evidence>
<dbReference type="PANTHER" id="PTHR35494">
    <property type="entry name" value="NAD(P)H-QUINONE OXIDOREDUCTASE SUBUNIT S, CHLOROPLASTIC"/>
    <property type="match status" value="1"/>
</dbReference>
<keyword evidence="3" id="KW-1185">Reference proteome</keyword>
<accession>A0ABD3DXS3</accession>
<comment type="caution">
    <text evidence="2">The sequence shown here is derived from an EMBL/GenBank/DDBJ whole genome shotgun (WGS) entry which is preliminary data.</text>
</comment>
<dbReference type="PANTHER" id="PTHR35494:SF1">
    <property type="entry name" value="NAD(P)H-QUINONE OXIDOREDUCTASE SUBUNIT S, CHLOROPLASTIC"/>
    <property type="match status" value="1"/>
</dbReference>
<gene>
    <name evidence="2" type="ORF">CASFOL_010919</name>
</gene>
<proteinExistence type="predicted"/>
<protein>
    <submittedName>
        <fullName evidence="2">Uncharacterized protein</fullName>
    </submittedName>
</protein>
<dbReference type="EMBL" id="JAVIJP010000013">
    <property type="protein sequence ID" value="KAL3645739.1"/>
    <property type="molecule type" value="Genomic_DNA"/>
</dbReference>